<dbReference type="Pfam" id="PF02224">
    <property type="entry name" value="Cytidylate_kin"/>
    <property type="match status" value="1"/>
</dbReference>
<sequence length="217" mass="24924">MKFNVAIDGPAGAGKSTIAKQLGEIFDLMYVNTGAMYRVVTFKALEKNISETDIEGLVTLIDSLEMYFDGEKIFVNGEFFNDKINTPYISNNVSKYAAVQIVREKLVKLQRDIAKKYNVIMDGRDIGTVVLKDAKYKFYLTAKAEARAKRRFDELINKNIDVEYDNILKDIKERDYKDMNRELNPLKKAEDSIEIDSTELNIEEVIELMSKYINSNK</sequence>
<feature type="binding site" evidence="8">
    <location>
        <begin position="9"/>
        <end position="17"/>
    </location>
    <ligand>
        <name>ATP</name>
        <dbReference type="ChEBI" id="CHEBI:30616"/>
    </ligand>
</feature>
<dbReference type="RefSeq" id="WP_072830017.1">
    <property type="nucleotide sequence ID" value="NZ_FQXP01000003.1"/>
</dbReference>
<dbReference type="InterPro" id="IPR003136">
    <property type="entry name" value="Cytidylate_kin"/>
</dbReference>
<dbReference type="PANTHER" id="PTHR21299:SF2">
    <property type="entry name" value="CYTIDYLATE KINASE"/>
    <property type="match status" value="1"/>
</dbReference>
<accession>A0A1M5TPA5</accession>
<evidence type="ECO:0000256" key="8">
    <source>
        <dbReference type="HAMAP-Rule" id="MF_00238"/>
    </source>
</evidence>
<dbReference type="OrthoDB" id="9807434at2"/>
<evidence type="ECO:0000313" key="10">
    <source>
        <dbReference type="EMBL" id="SHH52582.1"/>
    </source>
</evidence>
<reference evidence="10 11" key="1">
    <citation type="submission" date="2016-11" db="EMBL/GenBank/DDBJ databases">
        <authorList>
            <person name="Jaros S."/>
            <person name="Januszkiewicz K."/>
            <person name="Wedrychowicz H."/>
        </authorList>
    </citation>
    <scope>NUCLEOTIDE SEQUENCE [LARGE SCALE GENOMIC DNA]</scope>
    <source>
        <strain evidence="10 11">DSM 3089</strain>
    </source>
</reference>
<gene>
    <name evidence="8" type="primary">cmk</name>
    <name evidence="10" type="ORF">SAMN02745196_00664</name>
</gene>
<evidence type="ECO:0000256" key="1">
    <source>
        <dbReference type="ARBA" id="ARBA00009427"/>
    </source>
</evidence>
<dbReference type="AlphaFoldDB" id="A0A1M5TPA5"/>
<protein>
    <recommendedName>
        <fullName evidence="8">Cytidylate kinase</fullName>
        <shortName evidence="8">CK</shortName>
        <ecNumber evidence="8">2.7.4.25</ecNumber>
    </recommendedName>
    <alternativeName>
        <fullName evidence="8">Cytidine monophosphate kinase</fullName>
        <shortName evidence="8">CMP kinase</shortName>
    </alternativeName>
</protein>
<keyword evidence="8" id="KW-0963">Cytoplasm</keyword>
<feature type="domain" description="Cytidylate kinase" evidence="9">
    <location>
        <begin position="5"/>
        <end position="214"/>
    </location>
</feature>
<dbReference type="Gene3D" id="3.40.50.300">
    <property type="entry name" value="P-loop containing nucleotide triphosphate hydrolases"/>
    <property type="match status" value="1"/>
</dbReference>
<evidence type="ECO:0000256" key="3">
    <source>
        <dbReference type="ARBA" id="ARBA00022741"/>
    </source>
</evidence>
<keyword evidence="4 8" id="KW-0418">Kinase</keyword>
<dbReference type="GO" id="GO:0015949">
    <property type="term" value="P:nucleobase-containing small molecule interconversion"/>
    <property type="evidence" value="ECO:0007669"/>
    <property type="project" value="TreeGrafter"/>
</dbReference>
<dbReference type="GO" id="GO:0036431">
    <property type="term" value="F:dCMP kinase activity"/>
    <property type="evidence" value="ECO:0007669"/>
    <property type="project" value="InterPro"/>
</dbReference>
<keyword evidence="2 8" id="KW-0808">Transferase</keyword>
<dbReference type="Proteomes" id="UP000184526">
    <property type="component" value="Unassembled WGS sequence"/>
</dbReference>
<evidence type="ECO:0000256" key="2">
    <source>
        <dbReference type="ARBA" id="ARBA00022679"/>
    </source>
</evidence>
<dbReference type="InterPro" id="IPR011994">
    <property type="entry name" value="Cytidylate_kinase_dom"/>
</dbReference>
<name>A0A1M5TPA5_9CLOT</name>
<dbReference type="STRING" id="1121306.SAMN02745196_00664"/>
<keyword evidence="3 8" id="KW-0547">Nucleotide-binding</keyword>
<dbReference type="GO" id="GO:0005829">
    <property type="term" value="C:cytosol"/>
    <property type="evidence" value="ECO:0007669"/>
    <property type="project" value="TreeGrafter"/>
</dbReference>
<comment type="catalytic activity">
    <reaction evidence="7 8">
        <text>CMP + ATP = CDP + ADP</text>
        <dbReference type="Rhea" id="RHEA:11600"/>
        <dbReference type="ChEBI" id="CHEBI:30616"/>
        <dbReference type="ChEBI" id="CHEBI:58069"/>
        <dbReference type="ChEBI" id="CHEBI:60377"/>
        <dbReference type="ChEBI" id="CHEBI:456216"/>
        <dbReference type="EC" id="2.7.4.25"/>
    </reaction>
</comment>
<dbReference type="EMBL" id="FQXP01000003">
    <property type="protein sequence ID" value="SHH52582.1"/>
    <property type="molecule type" value="Genomic_DNA"/>
</dbReference>
<organism evidence="10 11">
    <name type="scientific">Clostridium collagenovorans DSM 3089</name>
    <dbReference type="NCBI Taxonomy" id="1121306"/>
    <lineage>
        <taxon>Bacteria</taxon>
        <taxon>Bacillati</taxon>
        <taxon>Bacillota</taxon>
        <taxon>Clostridia</taxon>
        <taxon>Eubacteriales</taxon>
        <taxon>Clostridiaceae</taxon>
        <taxon>Clostridium</taxon>
    </lineage>
</organism>
<keyword evidence="11" id="KW-1185">Reference proteome</keyword>
<dbReference type="GO" id="GO:0005524">
    <property type="term" value="F:ATP binding"/>
    <property type="evidence" value="ECO:0007669"/>
    <property type="project" value="UniProtKB-UniRule"/>
</dbReference>
<comment type="similarity">
    <text evidence="1 8">Belongs to the cytidylate kinase family. Type 1 subfamily.</text>
</comment>
<dbReference type="PANTHER" id="PTHR21299">
    <property type="entry name" value="CYTIDYLATE KINASE/PANTOATE-BETA-ALANINE LIGASE"/>
    <property type="match status" value="1"/>
</dbReference>
<proteinExistence type="inferred from homology"/>
<evidence type="ECO:0000256" key="7">
    <source>
        <dbReference type="ARBA" id="ARBA00048478"/>
    </source>
</evidence>
<keyword evidence="5 8" id="KW-0067">ATP-binding</keyword>
<dbReference type="CDD" id="cd02020">
    <property type="entry name" value="CMPK"/>
    <property type="match status" value="1"/>
</dbReference>
<evidence type="ECO:0000256" key="5">
    <source>
        <dbReference type="ARBA" id="ARBA00022840"/>
    </source>
</evidence>
<dbReference type="NCBIfam" id="TIGR00017">
    <property type="entry name" value="cmk"/>
    <property type="match status" value="1"/>
</dbReference>
<dbReference type="SUPFAM" id="SSF52540">
    <property type="entry name" value="P-loop containing nucleoside triphosphate hydrolases"/>
    <property type="match status" value="1"/>
</dbReference>
<dbReference type="GO" id="GO:0006220">
    <property type="term" value="P:pyrimidine nucleotide metabolic process"/>
    <property type="evidence" value="ECO:0007669"/>
    <property type="project" value="UniProtKB-UniRule"/>
</dbReference>
<evidence type="ECO:0000313" key="11">
    <source>
        <dbReference type="Proteomes" id="UP000184526"/>
    </source>
</evidence>
<dbReference type="GO" id="GO:0036430">
    <property type="term" value="F:CMP kinase activity"/>
    <property type="evidence" value="ECO:0007669"/>
    <property type="project" value="RHEA"/>
</dbReference>
<dbReference type="InterPro" id="IPR027417">
    <property type="entry name" value="P-loop_NTPase"/>
</dbReference>
<evidence type="ECO:0000256" key="6">
    <source>
        <dbReference type="ARBA" id="ARBA00047615"/>
    </source>
</evidence>
<comment type="catalytic activity">
    <reaction evidence="6 8">
        <text>dCMP + ATP = dCDP + ADP</text>
        <dbReference type="Rhea" id="RHEA:25094"/>
        <dbReference type="ChEBI" id="CHEBI:30616"/>
        <dbReference type="ChEBI" id="CHEBI:57566"/>
        <dbReference type="ChEBI" id="CHEBI:58593"/>
        <dbReference type="ChEBI" id="CHEBI:456216"/>
        <dbReference type="EC" id="2.7.4.25"/>
    </reaction>
</comment>
<comment type="subcellular location">
    <subcellularLocation>
        <location evidence="8">Cytoplasm</location>
    </subcellularLocation>
</comment>
<dbReference type="HAMAP" id="MF_00238">
    <property type="entry name" value="Cytidyl_kinase_type1"/>
    <property type="match status" value="1"/>
</dbReference>
<evidence type="ECO:0000259" key="9">
    <source>
        <dbReference type="Pfam" id="PF02224"/>
    </source>
</evidence>
<dbReference type="EC" id="2.7.4.25" evidence="8"/>
<evidence type="ECO:0000256" key="4">
    <source>
        <dbReference type="ARBA" id="ARBA00022777"/>
    </source>
</evidence>